<keyword evidence="3 5" id="KW-0067">ATP-binding</keyword>
<dbReference type="PANTHER" id="PTHR42939:SF1">
    <property type="entry name" value="ABC TRANSPORTER ATP-BINDING PROTEIN ALBC-RELATED"/>
    <property type="match status" value="1"/>
</dbReference>
<keyword evidence="2" id="KW-0547">Nucleotide-binding</keyword>
<evidence type="ECO:0000259" key="4">
    <source>
        <dbReference type="PROSITE" id="PS50893"/>
    </source>
</evidence>
<dbReference type="Gene3D" id="3.40.50.300">
    <property type="entry name" value="P-loop containing nucleotide triphosphate hydrolases"/>
    <property type="match status" value="1"/>
</dbReference>
<protein>
    <submittedName>
        <fullName evidence="5">ABC transporter ATP-binding protein</fullName>
    </submittedName>
</protein>
<dbReference type="CDD" id="cd03230">
    <property type="entry name" value="ABC_DR_subfamily_A"/>
    <property type="match status" value="1"/>
</dbReference>
<dbReference type="InterPro" id="IPR051782">
    <property type="entry name" value="ABC_Transporter_VariousFunc"/>
</dbReference>
<proteinExistence type="predicted"/>
<dbReference type="AlphaFoldDB" id="A0AAU7QNT6"/>
<dbReference type="InterPro" id="IPR027417">
    <property type="entry name" value="P-loop_NTPase"/>
</dbReference>
<evidence type="ECO:0000256" key="3">
    <source>
        <dbReference type="ARBA" id="ARBA00022840"/>
    </source>
</evidence>
<dbReference type="EMBL" id="CP157948">
    <property type="protein sequence ID" value="XBS91271.1"/>
    <property type="molecule type" value="Genomic_DNA"/>
</dbReference>
<dbReference type="SUPFAM" id="SSF52540">
    <property type="entry name" value="P-loop containing nucleoside triphosphate hydrolases"/>
    <property type="match status" value="1"/>
</dbReference>
<accession>A0AAU7QNT6</accession>
<dbReference type="GO" id="GO:0016887">
    <property type="term" value="F:ATP hydrolysis activity"/>
    <property type="evidence" value="ECO:0007669"/>
    <property type="project" value="InterPro"/>
</dbReference>
<evidence type="ECO:0000313" key="5">
    <source>
        <dbReference type="EMBL" id="XBS91271.1"/>
    </source>
</evidence>
<reference evidence="5" key="1">
    <citation type="submission" date="2024-06" db="EMBL/GenBank/DDBJ databases">
        <authorList>
            <person name="Sun Y."/>
        </authorList>
    </citation>
    <scope>NUCLEOTIDE SEQUENCE</scope>
    <source>
        <strain evidence="5">IGA1.0</strain>
    </source>
</reference>
<evidence type="ECO:0000256" key="1">
    <source>
        <dbReference type="ARBA" id="ARBA00022448"/>
    </source>
</evidence>
<dbReference type="SMART" id="SM00382">
    <property type="entry name" value="AAA"/>
    <property type="match status" value="1"/>
</dbReference>
<organism evidence="5">
    <name type="scientific">Rhodanobacter sp. IGA1.0</name>
    <dbReference type="NCBI Taxonomy" id="3158582"/>
    <lineage>
        <taxon>Bacteria</taxon>
        <taxon>Pseudomonadati</taxon>
        <taxon>Pseudomonadota</taxon>
        <taxon>Gammaproteobacteria</taxon>
        <taxon>Lysobacterales</taxon>
        <taxon>Rhodanobacteraceae</taxon>
        <taxon>Rhodanobacter</taxon>
    </lineage>
</organism>
<feature type="domain" description="ABC transporter" evidence="4">
    <location>
        <begin position="1"/>
        <end position="230"/>
    </location>
</feature>
<evidence type="ECO:0000256" key="2">
    <source>
        <dbReference type="ARBA" id="ARBA00022741"/>
    </source>
</evidence>
<dbReference type="PANTHER" id="PTHR42939">
    <property type="entry name" value="ABC TRANSPORTER ATP-BINDING PROTEIN ALBC-RELATED"/>
    <property type="match status" value="1"/>
</dbReference>
<dbReference type="InterPro" id="IPR003439">
    <property type="entry name" value="ABC_transporter-like_ATP-bd"/>
</dbReference>
<dbReference type="InterPro" id="IPR003593">
    <property type="entry name" value="AAA+_ATPase"/>
</dbReference>
<keyword evidence="1" id="KW-0813">Transport</keyword>
<gene>
    <name evidence="5" type="ORF">ABNK63_06440</name>
</gene>
<name>A0AAU7QNT6_9GAMM</name>
<dbReference type="PROSITE" id="PS50893">
    <property type="entry name" value="ABC_TRANSPORTER_2"/>
    <property type="match status" value="1"/>
</dbReference>
<sequence>MSTAFALSGVTKRYENFALRDIDLSMPEGQVMGLVGVNGAGKTTLLRILGGLALADTGTVEVLGHDMPAQQVAAKSDLGFATEDMRLFKTRTLRWHMDFVRSIYPGWDEVYAADLLRRFDLRAEQRLAGFSHGQRVKALLMLNFARRPKLLLLDEPTTGLDPVARDEVLEVLADVLRDEARSVLFSSHNTKDIEQMADTITFVHNGTLLASRDKESFLDDWRRVICHGSWVPDKAAWPEVAAVRQNGSIVELKVRQFSAGLLERMQTQGAEIRSADPMNLEDIFVTTVRAGGAA</sequence>
<dbReference type="Pfam" id="PF00005">
    <property type="entry name" value="ABC_tran"/>
    <property type="match status" value="1"/>
</dbReference>
<dbReference type="GO" id="GO:0005524">
    <property type="term" value="F:ATP binding"/>
    <property type="evidence" value="ECO:0007669"/>
    <property type="project" value="UniProtKB-KW"/>
</dbReference>
<dbReference type="RefSeq" id="WP_350016995.1">
    <property type="nucleotide sequence ID" value="NZ_CP157948.1"/>
</dbReference>